<evidence type="ECO:0000313" key="2">
    <source>
        <dbReference type="Proteomes" id="UP001066276"/>
    </source>
</evidence>
<sequence length="208" mass="22423">MWCCSSVLRLRHRSVSPFARLSLIPALSASPCAPYPSDLLRLRGEPTACPTPRDRPAPSAPLVTTSIGGRHSLRSAKRGYSSPVLLVHSGAGVTSIPFSLYVRASSIHSFEPCRPASTFTRAPGRPQVWRSFWLLVPPSQAALLHSTPLSLAADQHFSGADSVSRAQGQARSLRSACYCLNRRDSLPPFGQARVVVLRSARSLGGRGR</sequence>
<evidence type="ECO:0008006" key="3">
    <source>
        <dbReference type="Google" id="ProtNLM"/>
    </source>
</evidence>
<dbReference type="Proteomes" id="UP001066276">
    <property type="component" value="Chromosome 4_1"/>
</dbReference>
<reference evidence="1" key="1">
    <citation type="journal article" date="2022" name="bioRxiv">
        <title>Sequencing and chromosome-scale assembly of the giantPleurodeles waltlgenome.</title>
        <authorList>
            <person name="Brown T."/>
            <person name="Elewa A."/>
            <person name="Iarovenko S."/>
            <person name="Subramanian E."/>
            <person name="Araus A.J."/>
            <person name="Petzold A."/>
            <person name="Susuki M."/>
            <person name="Suzuki K.-i.T."/>
            <person name="Hayashi T."/>
            <person name="Toyoda A."/>
            <person name="Oliveira C."/>
            <person name="Osipova E."/>
            <person name="Leigh N.D."/>
            <person name="Simon A."/>
            <person name="Yun M.H."/>
        </authorList>
    </citation>
    <scope>NUCLEOTIDE SEQUENCE</scope>
    <source>
        <strain evidence="1">20211129_DDA</strain>
        <tissue evidence="1">Liver</tissue>
    </source>
</reference>
<dbReference type="EMBL" id="JANPWB010000007">
    <property type="protein sequence ID" value="KAJ1174066.1"/>
    <property type="molecule type" value="Genomic_DNA"/>
</dbReference>
<proteinExistence type="predicted"/>
<organism evidence="1 2">
    <name type="scientific">Pleurodeles waltl</name>
    <name type="common">Iberian ribbed newt</name>
    <dbReference type="NCBI Taxonomy" id="8319"/>
    <lineage>
        <taxon>Eukaryota</taxon>
        <taxon>Metazoa</taxon>
        <taxon>Chordata</taxon>
        <taxon>Craniata</taxon>
        <taxon>Vertebrata</taxon>
        <taxon>Euteleostomi</taxon>
        <taxon>Amphibia</taxon>
        <taxon>Batrachia</taxon>
        <taxon>Caudata</taxon>
        <taxon>Salamandroidea</taxon>
        <taxon>Salamandridae</taxon>
        <taxon>Pleurodelinae</taxon>
        <taxon>Pleurodeles</taxon>
    </lineage>
</organism>
<evidence type="ECO:0000313" key="1">
    <source>
        <dbReference type="EMBL" id="KAJ1174066.1"/>
    </source>
</evidence>
<comment type="caution">
    <text evidence="1">The sequence shown here is derived from an EMBL/GenBank/DDBJ whole genome shotgun (WGS) entry which is preliminary data.</text>
</comment>
<accession>A0AAV7TCP5</accession>
<protein>
    <recommendedName>
        <fullName evidence="3">Secreted protein</fullName>
    </recommendedName>
</protein>
<name>A0AAV7TCP5_PLEWA</name>
<keyword evidence="2" id="KW-1185">Reference proteome</keyword>
<gene>
    <name evidence="1" type="ORF">NDU88_005889</name>
</gene>
<dbReference type="AlphaFoldDB" id="A0AAV7TCP5"/>